<evidence type="ECO:0000256" key="3">
    <source>
        <dbReference type="RuleBase" id="RU362132"/>
    </source>
</evidence>
<organism evidence="8 9">
    <name type="scientific">Bartonella apis</name>
    <dbReference type="NCBI Taxonomy" id="1686310"/>
    <lineage>
        <taxon>Bacteria</taxon>
        <taxon>Pseudomonadati</taxon>
        <taxon>Pseudomonadota</taxon>
        <taxon>Alphaproteobacteria</taxon>
        <taxon>Hyphomicrobiales</taxon>
        <taxon>Bartonellaceae</taxon>
        <taxon>Bartonella</taxon>
    </lineage>
</organism>
<dbReference type="CDD" id="cd02002">
    <property type="entry name" value="TPP_BFDC"/>
    <property type="match status" value="1"/>
</dbReference>
<dbReference type="PANTHER" id="PTHR18968:SF133">
    <property type="entry name" value="BENZOYLFORMATE DECARBOXYLASE"/>
    <property type="match status" value="1"/>
</dbReference>
<dbReference type="GO" id="GO:0050695">
    <property type="term" value="F:benzoylformate decarboxylase activity"/>
    <property type="evidence" value="ECO:0007669"/>
    <property type="project" value="UniProtKB-EC"/>
</dbReference>
<dbReference type="InterPro" id="IPR000399">
    <property type="entry name" value="TPP-bd_CS"/>
</dbReference>
<keyword evidence="2 3" id="KW-0786">Thiamine pyrophosphate</keyword>
<keyword evidence="9" id="KW-1185">Reference proteome</keyword>
<dbReference type="GO" id="GO:0050660">
    <property type="term" value="F:flavin adenine dinucleotide binding"/>
    <property type="evidence" value="ECO:0007669"/>
    <property type="project" value="TreeGrafter"/>
</dbReference>
<dbReference type="SUPFAM" id="SSF52467">
    <property type="entry name" value="DHS-like NAD/FAD-binding domain"/>
    <property type="match status" value="1"/>
</dbReference>
<dbReference type="GO" id="GO:0000287">
    <property type="term" value="F:magnesium ion binding"/>
    <property type="evidence" value="ECO:0007669"/>
    <property type="project" value="InterPro"/>
</dbReference>
<dbReference type="Pfam" id="PF00205">
    <property type="entry name" value="TPP_enzyme_M"/>
    <property type="match status" value="1"/>
</dbReference>
<dbReference type="InterPro" id="IPR011766">
    <property type="entry name" value="TPP_enzyme_TPP-bd"/>
</dbReference>
<evidence type="ECO:0000256" key="2">
    <source>
        <dbReference type="ARBA" id="ARBA00023052"/>
    </source>
</evidence>
<accession>A0A1R0F9E2</accession>
<sequence>MIKQCRSSGREKCYTVRDAVFDFFATIGVDTIFGNPGSTELPMFRNFPDHFRYILGLQEATVVGMADGFAQATGKASLVNLHSAAGVGNAMGNIFTAYKNQTPMIITAGQQARSILPFDPFLASIRPTELAEPYVKWAVEPARAEDVPLAIQRAFNIAMTEPRGPVLVSVPVDDWDRQTKPLAEHRMFYSQRPSADAIMALSCALEERKCPAFVVGGGVDRARASDLVVKLAEHYQAQIYVAPMSGRCSFPEDHYLFNGFLPARREKIVDILGHHDLIIVLGASAFLYHVEGFGPFIPEQSELFQIVDNPFTASWTPTGTSIVGNVRLALEELLAVSKPLERAKKQAKKLPRTGLSAKPQSSSNPRLSSNTLTTAFVLQTLHGLENEDWFIVEEAPSARSLIQKFLPISKPGQFLTMESGGLGYGMPAAVGSALALPDKKIIAIIGDGSALYSVQSLWTAAVRKLSITWIVLRNGSYAALEEFAPEFGFKKHEKVVGTTLSGIDFAGMAKGFGINAKRIVDCAELERELQDATASSSPTLFEVVVSDIKNEPV</sequence>
<comment type="similarity">
    <text evidence="1 3">Belongs to the TPP enzyme family.</text>
</comment>
<feature type="compositionally biased region" description="Polar residues" evidence="4">
    <location>
        <begin position="358"/>
        <end position="368"/>
    </location>
</feature>
<dbReference type="Proteomes" id="UP000187344">
    <property type="component" value="Unassembled WGS sequence"/>
</dbReference>
<evidence type="ECO:0000259" key="5">
    <source>
        <dbReference type="Pfam" id="PF00205"/>
    </source>
</evidence>
<dbReference type="InterPro" id="IPR012001">
    <property type="entry name" value="Thiamin_PyroP_enz_TPP-bd_dom"/>
</dbReference>
<gene>
    <name evidence="8" type="ORF">PEB0149_010340</name>
</gene>
<dbReference type="SUPFAM" id="SSF52518">
    <property type="entry name" value="Thiamin diphosphate-binding fold (THDP-binding)"/>
    <property type="match status" value="2"/>
</dbReference>
<evidence type="ECO:0000256" key="1">
    <source>
        <dbReference type="ARBA" id="ARBA00007812"/>
    </source>
</evidence>
<dbReference type="Pfam" id="PF02776">
    <property type="entry name" value="TPP_enzyme_N"/>
    <property type="match status" value="1"/>
</dbReference>
<feature type="domain" description="Thiamine pyrophosphate enzyme N-terminal TPP-binding" evidence="7">
    <location>
        <begin position="15"/>
        <end position="114"/>
    </location>
</feature>
<dbReference type="AlphaFoldDB" id="A0A1R0F9E2"/>
<proteinExistence type="inferred from homology"/>
<dbReference type="PROSITE" id="PS00187">
    <property type="entry name" value="TPP_ENZYMES"/>
    <property type="match status" value="1"/>
</dbReference>
<dbReference type="GO" id="GO:0019752">
    <property type="term" value="P:carboxylic acid metabolic process"/>
    <property type="evidence" value="ECO:0007669"/>
    <property type="project" value="UniProtKB-ARBA"/>
</dbReference>
<evidence type="ECO:0000313" key="8">
    <source>
        <dbReference type="EMBL" id="OLY43603.1"/>
    </source>
</evidence>
<evidence type="ECO:0000259" key="7">
    <source>
        <dbReference type="Pfam" id="PF02776"/>
    </source>
</evidence>
<feature type="region of interest" description="Disordered" evidence="4">
    <location>
        <begin position="346"/>
        <end position="368"/>
    </location>
</feature>
<dbReference type="Gene3D" id="3.40.50.970">
    <property type="match status" value="2"/>
</dbReference>
<evidence type="ECO:0000256" key="4">
    <source>
        <dbReference type="SAM" id="MobiDB-lite"/>
    </source>
</evidence>
<dbReference type="InterPro" id="IPR012000">
    <property type="entry name" value="Thiamin_PyroP_enz_cen_dom"/>
</dbReference>
<dbReference type="GO" id="GO:0003984">
    <property type="term" value="F:acetolactate synthase activity"/>
    <property type="evidence" value="ECO:0007669"/>
    <property type="project" value="TreeGrafter"/>
</dbReference>
<reference evidence="8 9" key="1">
    <citation type="submission" date="2016-12" db="EMBL/GenBank/DDBJ databases">
        <title>Comparative genomics of Bartonella apis.</title>
        <authorList>
            <person name="Engel P."/>
        </authorList>
    </citation>
    <scope>NUCLEOTIDE SEQUENCE [LARGE SCALE GENOMIC DNA]</scope>
    <source>
        <strain evidence="8 9">PEB0149</strain>
    </source>
</reference>
<protein>
    <submittedName>
        <fullName evidence="8">Benzoylformate decarboxylase</fullName>
        <ecNumber evidence="8">4.1.1.7</ecNumber>
    </submittedName>
</protein>
<dbReference type="Gene3D" id="3.40.50.1220">
    <property type="entry name" value="TPP-binding domain"/>
    <property type="match status" value="1"/>
</dbReference>
<keyword evidence="8" id="KW-0456">Lyase</keyword>
<comment type="caution">
    <text evidence="8">The sequence shown here is derived from an EMBL/GenBank/DDBJ whole genome shotgun (WGS) entry which is preliminary data.</text>
</comment>
<dbReference type="EMBL" id="LXYT01000001">
    <property type="protein sequence ID" value="OLY43603.1"/>
    <property type="molecule type" value="Genomic_DNA"/>
</dbReference>
<dbReference type="InterPro" id="IPR029061">
    <property type="entry name" value="THDP-binding"/>
</dbReference>
<dbReference type="Pfam" id="PF02775">
    <property type="entry name" value="TPP_enzyme_C"/>
    <property type="match status" value="1"/>
</dbReference>
<dbReference type="InterPro" id="IPR029035">
    <property type="entry name" value="DHS-like_NAD/FAD-binding_dom"/>
</dbReference>
<dbReference type="CDD" id="cd07035">
    <property type="entry name" value="TPP_PYR_POX_like"/>
    <property type="match status" value="1"/>
</dbReference>
<dbReference type="RefSeq" id="WP_210185955.1">
    <property type="nucleotide sequence ID" value="NZ_CALYQA010000004.1"/>
</dbReference>
<evidence type="ECO:0000313" key="9">
    <source>
        <dbReference type="Proteomes" id="UP000187344"/>
    </source>
</evidence>
<dbReference type="InterPro" id="IPR045229">
    <property type="entry name" value="TPP_enz"/>
</dbReference>
<feature type="domain" description="Thiamine pyrophosphate enzyme central" evidence="5">
    <location>
        <begin position="204"/>
        <end position="333"/>
    </location>
</feature>
<dbReference type="PANTHER" id="PTHR18968">
    <property type="entry name" value="THIAMINE PYROPHOSPHATE ENZYMES"/>
    <property type="match status" value="1"/>
</dbReference>
<dbReference type="GO" id="GO:0030976">
    <property type="term" value="F:thiamine pyrophosphate binding"/>
    <property type="evidence" value="ECO:0007669"/>
    <property type="project" value="InterPro"/>
</dbReference>
<dbReference type="NCBIfam" id="NF005485">
    <property type="entry name" value="PRK07092.1"/>
    <property type="match status" value="1"/>
</dbReference>
<name>A0A1R0F9E2_9HYPH</name>
<evidence type="ECO:0000259" key="6">
    <source>
        <dbReference type="Pfam" id="PF02775"/>
    </source>
</evidence>
<feature type="domain" description="Thiamine pyrophosphate enzyme TPP-binding" evidence="6">
    <location>
        <begin position="402"/>
        <end position="543"/>
    </location>
</feature>
<dbReference type="EC" id="4.1.1.7" evidence="8"/>